<dbReference type="AlphaFoldDB" id="A0A834HSU2"/>
<gene>
    <name evidence="4" type="ORF">GWI33_019431</name>
</gene>
<evidence type="ECO:0000313" key="4">
    <source>
        <dbReference type="EMBL" id="KAF7267309.1"/>
    </source>
</evidence>
<dbReference type="Pfam" id="PF03067">
    <property type="entry name" value="LPMO_10"/>
    <property type="match status" value="1"/>
</dbReference>
<evidence type="ECO:0000256" key="1">
    <source>
        <dbReference type="SAM" id="MobiDB-lite"/>
    </source>
</evidence>
<organism evidence="4 5">
    <name type="scientific">Rhynchophorus ferrugineus</name>
    <name type="common">Red palm weevil</name>
    <name type="synonym">Curculio ferrugineus</name>
    <dbReference type="NCBI Taxonomy" id="354439"/>
    <lineage>
        <taxon>Eukaryota</taxon>
        <taxon>Metazoa</taxon>
        <taxon>Ecdysozoa</taxon>
        <taxon>Arthropoda</taxon>
        <taxon>Hexapoda</taxon>
        <taxon>Insecta</taxon>
        <taxon>Pterygota</taxon>
        <taxon>Neoptera</taxon>
        <taxon>Endopterygota</taxon>
        <taxon>Coleoptera</taxon>
        <taxon>Polyphaga</taxon>
        <taxon>Cucujiformia</taxon>
        <taxon>Curculionidae</taxon>
        <taxon>Dryophthorinae</taxon>
        <taxon>Rhynchophorus</taxon>
    </lineage>
</organism>
<reference evidence="4" key="1">
    <citation type="submission" date="2020-08" db="EMBL/GenBank/DDBJ databases">
        <title>Genome sequencing and assembly of the red palm weevil Rhynchophorus ferrugineus.</title>
        <authorList>
            <person name="Dias G.B."/>
            <person name="Bergman C.M."/>
            <person name="Manee M."/>
        </authorList>
    </citation>
    <scope>NUCLEOTIDE SEQUENCE</scope>
    <source>
        <strain evidence="4">AA-2017</strain>
        <tissue evidence="4">Whole larva</tissue>
    </source>
</reference>
<dbReference type="OrthoDB" id="64893at2759"/>
<comment type="caution">
    <text evidence="4">The sequence shown here is derived from an EMBL/GenBank/DDBJ whole genome shotgun (WGS) entry which is preliminary data.</text>
</comment>
<evidence type="ECO:0000259" key="3">
    <source>
        <dbReference type="Pfam" id="PF03067"/>
    </source>
</evidence>
<evidence type="ECO:0000256" key="2">
    <source>
        <dbReference type="SAM" id="SignalP"/>
    </source>
</evidence>
<keyword evidence="2" id="KW-0732">Signal</keyword>
<accession>A0A834HSU2</accession>
<name>A0A834HSU2_RHYFE</name>
<dbReference type="InterPro" id="IPR004302">
    <property type="entry name" value="Cellulose/chitin-bd_N"/>
</dbReference>
<sequence>MNLKLTLLLVVCLGVFINKEVNGHGYMIHPPNRASLWRIDWRQPSNYEDNEFFCGGTHVQYVLNGGKCGPCGDNWSDPVPRSNENGGTYGNGLIFVNYTAGEVIPVTSILTANHLGSLHYSLCELTDPSQPETEECFKPLRLADGTASTQLNVRDYQVISLVKLPDDFACDRCVLRWHYRTGNSWGDCPDGSGGVGCGDQEVFRSCADIRILPKDSDVPNPPEVPVVSTEPPPPPSQPPVEPDSSEETDSEEYELVCHYKPKSRKTHVEDVKKILLNP</sequence>
<feature type="signal peptide" evidence="2">
    <location>
        <begin position="1"/>
        <end position="23"/>
    </location>
</feature>
<feature type="compositionally biased region" description="Pro residues" evidence="1">
    <location>
        <begin position="219"/>
        <end position="241"/>
    </location>
</feature>
<feature type="compositionally biased region" description="Acidic residues" evidence="1">
    <location>
        <begin position="243"/>
        <end position="253"/>
    </location>
</feature>
<proteinExistence type="predicted"/>
<feature type="region of interest" description="Disordered" evidence="1">
    <location>
        <begin position="213"/>
        <end position="253"/>
    </location>
</feature>
<dbReference type="Proteomes" id="UP000625711">
    <property type="component" value="Unassembled WGS sequence"/>
</dbReference>
<keyword evidence="5" id="KW-1185">Reference proteome</keyword>
<feature type="domain" description="Chitin-binding type-4" evidence="3">
    <location>
        <begin position="24"/>
        <end position="209"/>
    </location>
</feature>
<feature type="chain" id="PRO_5032891703" description="Chitin-binding type-4 domain-containing protein" evidence="2">
    <location>
        <begin position="24"/>
        <end position="278"/>
    </location>
</feature>
<evidence type="ECO:0000313" key="5">
    <source>
        <dbReference type="Proteomes" id="UP000625711"/>
    </source>
</evidence>
<protein>
    <recommendedName>
        <fullName evidence="3">Chitin-binding type-4 domain-containing protein</fullName>
    </recommendedName>
</protein>
<dbReference type="EMBL" id="JAACXV010014435">
    <property type="protein sequence ID" value="KAF7267309.1"/>
    <property type="molecule type" value="Genomic_DNA"/>
</dbReference>